<feature type="compositionally biased region" description="Basic and acidic residues" evidence="5">
    <location>
        <begin position="708"/>
        <end position="722"/>
    </location>
</feature>
<feature type="compositionally biased region" description="Basic residues" evidence="5">
    <location>
        <begin position="161"/>
        <end position="177"/>
    </location>
</feature>
<comment type="subcellular location">
    <subcellularLocation>
        <location evidence="1">Membrane</location>
        <topology evidence="1">Multi-pass membrane protein</topology>
    </subcellularLocation>
</comment>
<name>A0ABR1S3U8_9PEZI</name>
<dbReference type="Proteomes" id="UP001444661">
    <property type="component" value="Unassembled WGS sequence"/>
</dbReference>
<dbReference type="Gene3D" id="1.20.58.340">
    <property type="entry name" value="Magnesium transport protein CorA, transmembrane region"/>
    <property type="match status" value="1"/>
</dbReference>
<dbReference type="PANTHER" id="PTHR47685:SF1">
    <property type="entry name" value="MAGNESIUM TRANSPORT PROTEIN CORA"/>
    <property type="match status" value="1"/>
</dbReference>
<feature type="region of interest" description="Disordered" evidence="5">
    <location>
        <begin position="161"/>
        <end position="201"/>
    </location>
</feature>
<evidence type="ECO:0000256" key="2">
    <source>
        <dbReference type="ARBA" id="ARBA00022692"/>
    </source>
</evidence>
<evidence type="ECO:0000256" key="6">
    <source>
        <dbReference type="SAM" id="Phobius"/>
    </source>
</evidence>
<evidence type="ECO:0000313" key="8">
    <source>
        <dbReference type="Proteomes" id="UP001444661"/>
    </source>
</evidence>
<proteinExistence type="predicted"/>
<keyword evidence="4 6" id="KW-0472">Membrane</keyword>
<evidence type="ECO:0000256" key="5">
    <source>
        <dbReference type="SAM" id="MobiDB-lite"/>
    </source>
</evidence>
<comment type="caution">
    <text evidence="7">The sequence shown here is derived from an EMBL/GenBank/DDBJ whole genome shotgun (WGS) entry which is preliminary data.</text>
</comment>
<dbReference type="SUPFAM" id="SSF144083">
    <property type="entry name" value="Magnesium transport protein CorA, transmembrane region"/>
    <property type="match status" value="1"/>
</dbReference>
<dbReference type="PANTHER" id="PTHR47685">
    <property type="entry name" value="MAGNESIUM TRANSPORT PROTEIN CORA"/>
    <property type="match status" value="1"/>
</dbReference>
<evidence type="ECO:0000256" key="4">
    <source>
        <dbReference type="ARBA" id="ARBA00023136"/>
    </source>
</evidence>
<dbReference type="InterPro" id="IPR045863">
    <property type="entry name" value="CorA_TM1_TM2"/>
</dbReference>
<evidence type="ECO:0000313" key="7">
    <source>
        <dbReference type="EMBL" id="KAK8024397.1"/>
    </source>
</evidence>
<reference evidence="7 8" key="1">
    <citation type="submission" date="2023-01" db="EMBL/GenBank/DDBJ databases">
        <title>Analysis of 21 Apiospora genomes using comparative genomics revels a genus with tremendous synthesis potential of carbohydrate active enzymes and secondary metabolites.</title>
        <authorList>
            <person name="Sorensen T."/>
        </authorList>
    </citation>
    <scope>NUCLEOTIDE SEQUENCE [LARGE SCALE GENOMIC DNA]</scope>
    <source>
        <strain evidence="7 8">CBS 33761</strain>
    </source>
</reference>
<feature type="region of interest" description="Disordered" evidence="5">
    <location>
        <begin position="708"/>
        <end position="735"/>
    </location>
</feature>
<keyword evidence="2 6" id="KW-0812">Transmembrane</keyword>
<evidence type="ECO:0000256" key="3">
    <source>
        <dbReference type="ARBA" id="ARBA00022989"/>
    </source>
</evidence>
<sequence>MATNSTAMPPVSSDLWEDLRWKSPHATVEEYLEKPWDHCQDPQQAYLGTRFNTRNEFLGNLDPEARVKIQHELGRIEKVRRRFPTDEKKQALVDNLKVTLHEWRRCVRDNKKAMTDEIHEESLLRGYTTQRQEREYGTLGRFHATVSVAAGVPGQSAVIHGRSRHRPSFPKLGKARGPKIGAHQASKGNSIPEELEDEKVDEPEPLYGLKASAMYFKRVDGEESAWSGWTHDHKGYGGSKFPNQKIAMHKILENTENNPLMEQCPENCIRYFHFPTNNMLWIEKAIARYYNETPQPLDDRHHTYSPNGRKTEKLLSREFWRGQMHGSSAYGSNMRSQLGNAVYPAEDWARKGGPIHARHMRSKCAVIPRDTGTNETHNHENNAAVAVDGQTVSKNITLPERISPKGKNVALFLPYMHWETSSRRAKMVQVINETIGHKKKEPALRNVTKKIMATNMSKVKTESKPWRRLLATYLLTLAQVAEQMDYEADERLLRDYVKADPPLHIRRTLDQYYFVTLDDTSQRDRDQVVYRDTIITSFPRRWGRNKPDPSGVHKSLRERFEARPEDIKSVQHLAFMIIDQCSRVFFDRTKPLDQRPEVMDIFASAIAHVDQMTAVAYDTFWRHTKLYNKNMLPKTIGTKYLDINPEGALLKEAQDIAEELKMMKRIYNEQLKVVKDFKRHLVHPQGRRADKADSAHQLQKLIQGLIDSREKQDESSDEDQHNGAETSKGQKSQPTIQIADETLHEAEGVLELVKSRRAEIVELEQSAMHTCRQLEGFLTLKQQQASIVEAKAALERAEESVKQGRAIMAFTIVTIFFLPLGFFAAFFGMNNDDINEAKWMTLNDQIQYMFSLSTVVIVLSTSIAFYPTMKPFLAPIIKPSLVVYDILRALYNIVANSNSQTSKRRETKKLLREVQRRMDKKEAVLRAPPNLQKEQENLGEPQSTVKFMEILAWLPKGRIIERFMDLTQSFVSGLERRGWAFWARILHAAPRVPSNRTTVMMRKDGAHWLASAIPIQFFQARQAGTMHLLNSLAVFVLSMSPVALAAIIDPELQPRTTTAAPEPTSTDPCAPDPFCDPAWPEGSVSVLTDTAAGVCTPVISTRFHSHVCGRTTWTTSTTVTSTADCGVCGVGTLAPLSATYYAPRCPHGGHYTVSTAKVASTRTTWECSATGGP</sequence>
<feature type="transmembrane region" description="Helical" evidence="6">
    <location>
        <begin position="848"/>
        <end position="866"/>
    </location>
</feature>
<dbReference type="EMBL" id="JAQQWK010000011">
    <property type="protein sequence ID" value="KAK8024397.1"/>
    <property type="molecule type" value="Genomic_DNA"/>
</dbReference>
<keyword evidence="3 6" id="KW-1133">Transmembrane helix</keyword>
<evidence type="ECO:0000256" key="1">
    <source>
        <dbReference type="ARBA" id="ARBA00004141"/>
    </source>
</evidence>
<feature type="transmembrane region" description="Helical" evidence="6">
    <location>
        <begin position="806"/>
        <end position="827"/>
    </location>
</feature>
<organism evidence="7 8">
    <name type="scientific">Apiospora rasikravindrae</name>
    <dbReference type="NCBI Taxonomy" id="990691"/>
    <lineage>
        <taxon>Eukaryota</taxon>
        <taxon>Fungi</taxon>
        <taxon>Dikarya</taxon>
        <taxon>Ascomycota</taxon>
        <taxon>Pezizomycotina</taxon>
        <taxon>Sordariomycetes</taxon>
        <taxon>Xylariomycetidae</taxon>
        <taxon>Amphisphaeriales</taxon>
        <taxon>Apiosporaceae</taxon>
        <taxon>Apiospora</taxon>
    </lineage>
</organism>
<gene>
    <name evidence="7" type="ORF">PG993_012463</name>
</gene>
<keyword evidence="8" id="KW-1185">Reference proteome</keyword>
<dbReference type="InterPro" id="IPR050829">
    <property type="entry name" value="CorA_MIT"/>
</dbReference>
<evidence type="ECO:0008006" key="9">
    <source>
        <dbReference type="Google" id="ProtNLM"/>
    </source>
</evidence>
<accession>A0ABR1S3U8</accession>
<protein>
    <recommendedName>
        <fullName evidence="9">Ankyrin repeat protein</fullName>
    </recommendedName>
</protein>
<feature type="compositionally biased region" description="Polar residues" evidence="5">
    <location>
        <begin position="723"/>
        <end position="735"/>
    </location>
</feature>